<reference evidence="2 3" key="1">
    <citation type="submission" date="2019-03" db="EMBL/GenBank/DDBJ databases">
        <title>Genomic Encyclopedia of Type Strains, Phase IV (KMG-IV): sequencing the most valuable type-strain genomes for metagenomic binning, comparative biology and taxonomic classification.</title>
        <authorList>
            <person name="Goeker M."/>
        </authorList>
    </citation>
    <scope>NUCLEOTIDE SEQUENCE [LARGE SCALE GENOMIC DNA]</scope>
    <source>
        <strain evidence="2 3">DSM 44496</strain>
    </source>
</reference>
<keyword evidence="2" id="KW-0808">Transferase</keyword>
<dbReference type="GO" id="GO:0016757">
    <property type="term" value="F:glycosyltransferase activity"/>
    <property type="evidence" value="ECO:0007669"/>
    <property type="project" value="UniProtKB-KW"/>
</dbReference>
<dbReference type="InterPro" id="IPR051910">
    <property type="entry name" value="ComF/GntX_DNA_util-trans"/>
</dbReference>
<sequence length="214" mass="22250">MKALLDLVLPVRCGGCALAGTPWCGACAAELTTGPVRVRPRTDPGVPCWALRPYRGPAKRAVLAAKEHGRRDLADPLGAALAAALARLRSADRPLVLIPAPTRTSAARSRGGDPVARSTARAAGWLIDCRAVGLLRLRPGVRDSVGLGSRERAHNLAHKIIAVTPATARARIPANAEVVLVDDVLTTGATATESIRVLSRIGIHPCAVLVTCAA</sequence>
<evidence type="ECO:0000313" key="2">
    <source>
        <dbReference type="EMBL" id="TDP42208.1"/>
    </source>
</evidence>
<dbReference type="InterPro" id="IPR029057">
    <property type="entry name" value="PRTase-like"/>
</dbReference>
<dbReference type="EMBL" id="SNXK01000001">
    <property type="protein sequence ID" value="TDP42208.1"/>
    <property type="molecule type" value="Genomic_DNA"/>
</dbReference>
<gene>
    <name evidence="2" type="ORF">DFR75_1011318</name>
</gene>
<dbReference type="Gene3D" id="3.40.50.2020">
    <property type="match status" value="1"/>
</dbReference>
<name>A0A4R6PTR0_NOCIG</name>
<keyword evidence="2" id="KW-0328">Glycosyltransferase</keyword>
<dbReference type="PANTHER" id="PTHR47505:SF1">
    <property type="entry name" value="DNA UTILIZATION PROTEIN YHGH"/>
    <property type="match status" value="1"/>
</dbReference>
<organism evidence="2 3">
    <name type="scientific">Nocardia ignorata</name>
    <dbReference type="NCBI Taxonomy" id="145285"/>
    <lineage>
        <taxon>Bacteria</taxon>
        <taxon>Bacillati</taxon>
        <taxon>Actinomycetota</taxon>
        <taxon>Actinomycetes</taxon>
        <taxon>Mycobacteriales</taxon>
        <taxon>Nocardiaceae</taxon>
        <taxon>Nocardia</taxon>
    </lineage>
</organism>
<dbReference type="Proteomes" id="UP000295087">
    <property type="component" value="Unassembled WGS sequence"/>
</dbReference>
<accession>A0A4R6PTR0</accession>
<dbReference type="SUPFAM" id="SSF53271">
    <property type="entry name" value="PRTase-like"/>
    <property type="match status" value="1"/>
</dbReference>
<evidence type="ECO:0000313" key="3">
    <source>
        <dbReference type="Proteomes" id="UP000295087"/>
    </source>
</evidence>
<dbReference type="CDD" id="cd06223">
    <property type="entry name" value="PRTases_typeI"/>
    <property type="match status" value="1"/>
</dbReference>
<comment type="caution">
    <text evidence="2">The sequence shown here is derived from an EMBL/GenBank/DDBJ whole genome shotgun (WGS) entry which is preliminary data.</text>
</comment>
<keyword evidence="3" id="KW-1185">Reference proteome</keyword>
<evidence type="ECO:0000256" key="1">
    <source>
        <dbReference type="ARBA" id="ARBA00008007"/>
    </source>
</evidence>
<proteinExistence type="inferred from homology"/>
<dbReference type="InterPro" id="IPR000836">
    <property type="entry name" value="PRTase_dom"/>
</dbReference>
<dbReference type="PANTHER" id="PTHR47505">
    <property type="entry name" value="DNA UTILIZATION PROTEIN YHGH"/>
    <property type="match status" value="1"/>
</dbReference>
<comment type="similarity">
    <text evidence="1">Belongs to the ComF/GntX family.</text>
</comment>
<protein>
    <submittedName>
        <fullName evidence="2">Putative amidophosphoribosyltransferase</fullName>
    </submittedName>
</protein>
<dbReference type="RefSeq" id="WP_067491397.1">
    <property type="nucleotide sequence ID" value="NZ_JBHXPO010000009.1"/>
</dbReference>
<dbReference type="AlphaFoldDB" id="A0A4R6PTR0"/>